<dbReference type="PROSITE" id="PS51257">
    <property type="entry name" value="PROKAR_LIPOPROTEIN"/>
    <property type="match status" value="1"/>
</dbReference>
<evidence type="ECO:0000313" key="2">
    <source>
        <dbReference type="EMBL" id="MFC4735311.1"/>
    </source>
</evidence>
<protein>
    <submittedName>
        <fullName evidence="2">Uncharacterized protein</fullName>
    </submittedName>
</protein>
<feature type="chain" id="PRO_5046202765" evidence="1">
    <location>
        <begin position="22"/>
        <end position="119"/>
    </location>
</feature>
<dbReference type="RefSeq" id="WP_377907938.1">
    <property type="nucleotide sequence ID" value="NZ_JBHSGK010000003.1"/>
</dbReference>
<gene>
    <name evidence="2" type="ORF">ACFO4L_01820</name>
</gene>
<reference evidence="3" key="1">
    <citation type="journal article" date="2019" name="Int. J. Syst. Evol. Microbiol.">
        <title>The Global Catalogue of Microorganisms (GCM) 10K type strain sequencing project: providing services to taxonomists for standard genome sequencing and annotation.</title>
        <authorList>
            <consortium name="The Broad Institute Genomics Platform"/>
            <consortium name="The Broad Institute Genome Sequencing Center for Infectious Disease"/>
            <person name="Wu L."/>
            <person name="Ma J."/>
        </authorList>
    </citation>
    <scope>NUCLEOTIDE SEQUENCE [LARGE SCALE GENOMIC DNA]</scope>
    <source>
        <strain evidence="3">JCM 12165</strain>
    </source>
</reference>
<proteinExistence type="predicted"/>
<evidence type="ECO:0000256" key="1">
    <source>
        <dbReference type="SAM" id="SignalP"/>
    </source>
</evidence>
<evidence type="ECO:0000313" key="3">
    <source>
        <dbReference type="Proteomes" id="UP001595896"/>
    </source>
</evidence>
<keyword evidence="3" id="KW-1185">Reference proteome</keyword>
<name>A0ABV9NSK5_9BACI</name>
<organism evidence="2 3">
    <name type="scientific">Bacillus daqingensis</name>
    <dbReference type="NCBI Taxonomy" id="872396"/>
    <lineage>
        <taxon>Bacteria</taxon>
        <taxon>Bacillati</taxon>
        <taxon>Bacillota</taxon>
        <taxon>Bacilli</taxon>
        <taxon>Bacillales</taxon>
        <taxon>Bacillaceae</taxon>
        <taxon>Bacillus</taxon>
    </lineage>
</organism>
<accession>A0ABV9NSK5</accession>
<dbReference type="EMBL" id="JBHSGK010000003">
    <property type="protein sequence ID" value="MFC4735311.1"/>
    <property type="molecule type" value="Genomic_DNA"/>
</dbReference>
<comment type="caution">
    <text evidence="2">The sequence shown here is derived from an EMBL/GenBank/DDBJ whole genome shotgun (WGS) entry which is preliminary data.</text>
</comment>
<dbReference type="Proteomes" id="UP001595896">
    <property type="component" value="Unassembled WGS sequence"/>
</dbReference>
<feature type="signal peptide" evidence="1">
    <location>
        <begin position="1"/>
        <end position="21"/>
    </location>
</feature>
<keyword evidence="1" id="KW-0732">Signal</keyword>
<sequence>MRNRLLISLLLLAACSPQAEAEEVTAGSEPEAVHAYIQTLQEPGIYLYHTEEAGYVITKDRPVPVQMETTLEDDLLLLHLTPADDGKISSVYRISMDNIHAIELLEADETTFFSDISGF</sequence>